<keyword evidence="3" id="KW-1185">Reference proteome</keyword>
<dbReference type="Gene3D" id="2.130.10.10">
    <property type="entry name" value="YVTN repeat-like/Quinoprotein amine dehydrogenase"/>
    <property type="match status" value="1"/>
</dbReference>
<dbReference type="EMBL" id="AP018316">
    <property type="protein sequence ID" value="BAZ88002.1"/>
    <property type="molecule type" value="Genomic_DNA"/>
</dbReference>
<organism evidence="2 3">
    <name type="scientific">Dolichospermum compactum NIES-806</name>
    <dbReference type="NCBI Taxonomy" id="1973481"/>
    <lineage>
        <taxon>Bacteria</taxon>
        <taxon>Bacillati</taxon>
        <taxon>Cyanobacteriota</taxon>
        <taxon>Cyanophyceae</taxon>
        <taxon>Nostocales</taxon>
        <taxon>Aphanizomenonaceae</taxon>
        <taxon>Dolichospermum</taxon>
        <taxon>Dolichospermum compactum</taxon>
    </lineage>
</organism>
<dbReference type="InterPro" id="IPR024977">
    <property type="entry name" value="Apc4-like_WD40_dom"/>
</dbReference>
<protein>
    <recommendedName>
        <fullName evidence="1">Anaphase-promoting complex subunit 4-like WD40 domain-containing protein</fullName>
    </recommendedName>
</protein>
<dbReference type="InterPro" id="IPR015943">
    <property type="entry name" value="WD40/YVTN_repeat-like_dom_sf"/>
</dbReference>
<dbReference type="RefSeq" id="WP_096670343.1">
    <property type="nucleotide sequence ID" value="NZ_AP018316.1"/>
</dbReference>
<accession>A0A1Z4V8Y0</accession>
<dbReference type="SUPFAM" id="SSF50978">
    <property type="entry name" value="WD40 repeat-like"/>
    <property type="match status" value="1"/>
</dbReference>
<gene>
    <name evidence="2" type="ORF">NIES806_42360</name>
</gene>
<dbReference type="Proteomes" id="UP000218702">
    <property type="component" value="Chromosome"/>
</dbReference>
<evidence type="ECO:0000259" key="1">
    <source>
        <dbReference type="Pfam" id="PF12894"/>
    </source>
</evidence>
<feature type="domain" description="Anaphase-promoting complex subunit 4-like WD40" evidence="1">
    <location>
        <begin position="4"/>
        <end position="86"/>
    </location>
</feature>
<dbReference type="InterPro" id="IPR036322">
    <property type="entry name" value="WD40_repeat_dom_sf"/>
</dbReference>
<reference evidence="2 3" key="1">
    <citation type="submission" date="2017-06" db="EMBL/GenBank/DDBJ databases">
        <title>Genome sequencing of cyanobaciteial culture collection at National Institute for Environmental Studies (NIES).</title>
        <authorList>
            <person name="Hirose Y."/>
            <person name="Shimura Y."/>
            <person name="Fujisawa T."/>
            <person name="Nakamura Y."/>
            <person name="Kawachi M."/>
        </authorList>
    </citation>
    <scope>NUCLEOTIDE SEQUENCE [LARGE SCALE GENOMIC DNA]</scope>
    <source>
        <strain evidence="2 3">NIES-806</strain>
    </source>
</reference>
<sequence>MKLVWSNDGNLLALDTRTGQIFLYDLSQNCLDQIFQREKSNINDIRNGLNFSQDHAYLAFSSDNAKVEILHLESNTFLGSLKGHPVQLVGLIFMKQDQLIVTIRNVE</sequence>
<proteinExistence type="predicted"/>
<evidence type="ECO:0000313" key="2">
    <source>
        <dbReference type="EMBL" id="BAZ88002.1"/>
    </source>
</evidence>
<dbReference type="Pfam" id="PF12894">
    <property type="entry name" value="ANAPC4_WD40"/>
    <property type="match status" value="1"/>
</dbReference>
<name>A0A1Z4V8Y0_9CYAN</name>
<dbReference type="KEGG" id="dcm:NIES806_42360"/>
<evidence type="ECO:0000313" key="3">
    <source>
        <dbReference type="Proteomes" id="UP000218702"/>
    </source>
</evidence>
<dbReference type="AlphaFoldDB" id="A0A1Z4V8Y0"/>